<feature type="transmembrane region" description="Helical" evidence="6">
    <location>
        <begin position="41"/>
        <end position="62"/>
    </location>
</feature>
<gene>
    <name evidence="8" type="ORF">N177_0370</name>
</gene>
<feature type="transmembrane region" description="Helical" evidence="6">
    <location>
        <begin position="6"/>
        <end position="29"/>
    </location>
</feature>
<dbReference type="Pfam" id="PF00892">
    <property type="entry name" value="EamA"/>
    <property type="match status" value="2"/>
</dbReference>
<evidence type="ECO:0000256" key="2">
    <source>
        <dbReference type="ARBA" id="ARBA00007362"/>
    </source>
</evidence>
<evidence type="ECO:0000256" key="6">
    <source>
        <dbReference type="SAM" id="Phobius"/>
    </source>
</evidence>
<dbReference type="GO" id="GO:0016020">
    <property type="term" value="C:membrane"/>
    <property type="evidence" value="ECO:0007669"/>
    <property type="project" value="UniProtKB-SubCell"/>
</dbReference>
<dbReference type="RefSeq" id="WP_023430522.1">
    <property type="nucleotide sequence ID" value="NZ_AWXZ01000011.1"/>
</dbReference>
<dbReference type="EMBL" id="AWXZ01000011">
    <property type="protein sequence ID" value="ESR27060.1"/>
    <property type="molecule type" value="Genomic_DNA"/>
</dbReference>
<dbReference type="STRING" id="631454.N177_0370"/>
<proteinExistence type="inferred from homology"/>
<evidence type="ECO:0000256" key="5">
    <source>
        <dbReference type="ARBA" id="ARBA00023136"/>
    </source>
</evidence>
<evidence type="ECO:0000313" key="8">
    <source>
        <dbReference type="EMBL" id="ESR27060.1"/>
    </source>
</evidence>
<dbReference type="PANTHER" id="PTHR32322:SF2">
    <property type="entry name" value="EAMA DOMAIN-CONTAINING PROTEIN"/>
    <property type="match status" value="1"/>
</dbReference>
<dbReference type="PANTHER" id="PTHR32322">
    <property type="entry name" value="INNER MEMBRANE TRANSPORTER"/>
    <property type="match status" value="1"/>
</dbReference>
<feature type="transmembrane region" description="Helical" evidence="6">
    <location>
        <begin position="221"/>
        <end position="242"/>
    </location>
</feature>
<feature type="transmembrane region" description="Helical" evidence="6">
    <location>
        <begin position="279"/>
        <end position="296"/>
    </location>
</feature>
<feature type="transmembrane region" description="Helical" evidence="6">
    <location>
        <begin position="117"/>
        <end position="147"/>
    </location>
</feature>
<dbReference type="SUPFAM" id="SSF103481">
    <property type="entry name" value="Multidrug resistance efflux transporter EmrE"/>
    <property type="match status" value="2"/>
</dbReference>
<comment type="subcellular location">
    <subcellularLocation>
        <location evidence="1">Membrane</location>
        <topology evidence="1">Multi-pass membrane protein</topology>
    </subcellularLocation>
</comment>
<dbReference type="eggNOG" id="COG0697">
    <property type="taxonomic scope" value="Bacteria"/>
</dbReference>
<dbReference type="InterPro" id="IPR000620">
    <property type="entry name" value="EamA_dom"/>
</dbReference>
<dbReference type="InterPro" id="IPR050638">
    <property type="entry name" value="AA-Vitamin_Transporters"/>
</dbReference>
<dbReference type="InterPro" id="IPR037185">
    <property type="entry name" value="EmrE-like"/>
</dbReference>
<feature type="transmembrane region" description="Helical" evidence="6">
    <location>
        <begin position="254"/>
        <end position="273"/>
    </location>
</feature>
<evidence type="ECO:0000313" key="9">
    <source>
        <dbReference type="Proteomes" id="UP000017819"/>
    </source>
</evidence>
<evidence type="ECO:0000256" key="4">
    <source>
        <dbReference type="ARBA" id="ARBA00022989"/>
    </source>
</evidence>
<feature type="domain" description="EamA" evidence="7">
    <location>
        <begin position="161"/>
        <end position="295"/>
    </location>
</feature>
<organism evidence="8 9">
    <name type="scientific">Lutibaculum baratangense AMV1</name>
    <dbReference type="NCBI Taxonomy" id="631454"/>
    <lineage>
        <taxon>Bacteria</taxon>
        <taxon>Pseudomonadati</taxon>
        <taxon>Pseudomonadota</taxon>
        <taxon>Alphaproteobacteria</taxon>
        <taxon>Hyphomicrobiales</taxon>
        <taxon>Tepidamorphaceae</taxon>
        <taxon>Lutibaculum</taxon>
    </lineage>
</organism>
<comment type="similarity">
    <text evidence="2">Belongs to the EamA transporter family.</text>
</comment>
<dbReference type="Proteomes" id="UP000017819">
    <property type="component" value="Unassembled WGS sequence"/>
</dbReference>
<feature type="transmembrane region" description="Helical" evidence="6">
    <location>
        <begin position="188"/>
        <end position="209"/>
    </location>
</feature>
<evidence type="ECO:0000256" key="1">
    <source>
        <dbReference type="ARBA" id="ARBA00004141"/>
    </source>
</evidence>
<accession>V4RVI9</accession>
<keyword evidence="4 6" id="KW-1133">Transmembrane helix</keyword>
<name>V4RVI9_9HYPH</name>
<keyword evidence="9" id="KW-1185">Reference proteome</keyword>
<feature type="domain" description="EamA" evidence="7">
    <location>
        <begin position="13"/>
        <end position="146"/>
    </location>
</feature>
<dbReference type="AlphaFoldDB" id="V4RVI9"/>
<keyword evidence="5 6" id="KW-0472">Membrane</keyword>
<sequence length="312" mass="33945">MLSRVAAWLFGQAYLLLILATFFWGGNMVAGRAAVGHVPPVTLATVRWIVAFLVVLPFAWPHLKRDWPVIRENFAFLCAVGATGIAAFNTLVYVGLEYTTAIKAALLQSTQPLLIGLWSFLLFAAILTGRQLVGIAISFVGVVGIITEWSPQALLGLDLNVGDLIVFAACVSYALYSTLLRRMPPIHWTSALAFTFAVGAIILCPFWFWEMAEGRYPVFDGTTIFVTLYVSLLPSIVSYLCYNRGVQLIGPNRTGPFLHLVPVFGTVFAIVILGEKLHLYHLASFALIFTGIAIAARGRPLSATVPAGTGRL</sequence>
<evidence type="ECO:0000256" key="3">
    <source>
        <dbReference type="ARBA" id="ARBA00022692"/>
    </source>
</evidence>
<protein>
    <submittedName>
        <fullName evidence="8">Permease of the drug/metabolite transporter (DMT) superfamily</fullName>
    </submittedName>
</protein>
<feature type="transmembrane region" description="Helical" evidence="6">
    <location>
        <begin position="153"/>
        <end position="176"/>
    </location>
</feature>
<evidence type="ECO:0000259" key="7">
    <source>
        <dbReference type="Pfam" id="PF00892"/>
    </source>
</evidence>
<comment type="caution">
    <text evidence="8">The sequence shown here is derived from an EMBL/GenBank/DDBJ whole genome shotgun (WGS) entry which is preliminary data.</text>
</comment>
<dbReference type="OrthoDB" id="9806889at2"/>
<keyword evidence="3 6" id="KW-0812">Transmembrane</keyword>
<feature type="transmembrane region" description="Helical" evidence="6">
    <location>
        <begin position="74"/>
        <end position="96"/>
    </location>
</feature>
<reference evidence="8 9" key="1">
    <citation type="journal article" date="2014" name="Genome Announc.">
        <title>Draft Genome Sequence of Lutibaculum baratangense Strain AMV1T, Isolated from a Mud Volcano in Andamans, India.</title>
        <authorList>
            <person name="Singh A."/>
            <person name="Sreenivas A."/>
            <person name="Sathyanarayana Reddy G."/>
            <person name="Pinnaka A.K."/>
            <person name="Shivaji S."/>
        </authorList>
    </citation>
    <scope>NUCLEOTIDE SEQUENCE [LARGE SCALE GENOMIC DNA]</scope>
    <source>
        <strain evidence="8 9">AMV1</strain>
    </source>
</reference>